<feature type="transmembrane region" description="Helical" evidence="9">
    <location>
        <begin position="550"/>
        <end position="571"/>
    </location>
</feature>
<evidence type="ECO:0000256" key="3">
    <source>
        <dbReference type="ARBA" id="ARBA00022692"/>
    </source>
</evidence>
<comment type="subcellular location">
    <subcellularLocation>
        <location evidence="1">Cell membrane</location>
        <topology evidence="1">Multi-pass membrane protein</topology>
    </subcellularLocation>
</comment>
<keyword evidence="3 9" id="KW-0812">Transmembrane</keyword>
<feature type="transmembrane region" description="Helical" evidence="9">
    <location>
        <begin position="20"/>
        <end position="40"/>
    </location>
</feature>
<evidence type="ECO:0000256" key="2">
    <source>
        <dbReference type="ARBA" id="ARBA00022475"/>
    </source>
</evidence>
<evidence type="ECO:0000313" key="10">
    <source>
        <dbReference type="EMBL" id="TQJ10969.1"/>
    </source>
</evidence>
<evidence type="ECO:0000256" key="4">
    <source>
        <dbReference type="ARBA" id="ARBA00022960"/>
    </source>
</evidence>
<feature type="transmembrane region" description="Helical" evidence="9">
    <location>
        <begin position="451"/>
        <end position="472"/>
    </location>
</feature>
<evidence type="ECO:0000256" key="7">
    <source>
        <dbReference type="ARBA" id="ARBA00023136"/>
    </source>
</evidence>
<feature type="transmembrane region" description="Helical" evidence="9">
    <location>
        <begin position="517"/>
        <end position="538"/>
    </location>
</feature>
<evidence type="ECO:0000256" key="6">
    <source>
        <dbReference type="ARBA" id="ARBA00022989"/>
    </source>
</evidence>
<dbReference type="InterPro" id="IPR051050">
    <property type="entry name" value="Lipid_II_flippase_MurJ/MviN"/>
</dbReference>
<feature type="transmembrane region" description="Helical" evidence="9">
    <location>
        <begin position="416"/>
        <end position="439"/>
    </location>
</feature>
<dbReference type="Pfam" id="PF03023">
    <property type="entry name" value="MurJ"/>
    <property type="match status" value="1"/>
</dbReference>
<organism evidence="10 11">
    <name type="scientific">Lapillicoccus jejuensis</name>
    <dbReference type="NCBI Taxonomy" id="402171"/>
    <lineage>
        <taxon>Bacteria</taxon>
        <taxon>Bacillati</taxon>
        <taxon>Actinomycetota</taxon>
        <taxon>Actinomycetes</taxon>
        <taxon>Micrococcales</taxon>
        <taxon>Intrasporangiaceae</taxon>
        <taxon>Lapillicoccus</taxon>
    </lineage>
</organism>
<keyword evidence="4" id="KW-0133">Cell shape</keyword>
<keyword evidence="7 9" id="KW-0472">Membrane</keyword>
<evidence type="ECO:0000313" key="11">
    <source>
        <dbReference type="Proteomes" id="UP000317893"/>
    </source>
</evidence>
<dbReference type="InterPro" id="IPR004268">
    <property type="entry name" value="MurJ"/>
</dbReference>
<dbReference type="Proteomes" id="UP000317893">
    <property type="component" value="Unassembled WGS sequence"/>
</dbReference>
<feature type="transmembrane region" description="Helical" evidence="9">
    <location>
        <begin position="478"/>
        <end position="505"/>
    </location>
</feature>
<feature type="transmembrane region" description="Helical" evidence="9">
    <location>
        <begin position="180"/>
        <end position="201"/>
    </location>
</feature>
<feature type="region of interest" description="Disordered" evidence="8">
    <location>
        <begin position="334"/>
        <end position="364"/>
    </location>
</feature>
<feature type="transmembrane region" description="Helical" evidence="9">
    <location>
        <begin position="221"/>
        <end position="241"/>
    </location>
</feature>
<sequence length="595" mass="58664">MSGSADASGGAPDPSGRASPAGAASGIAGAAGLVAVVTLAARLVGFGRWLEFSRSIGATCVGTVYQAANSLPNVLFEVAAGGALAAVAVPLIGSALGRGRREEADAIGSALLTWTLLLLVPAAVLLALAAPLVAPLVVDDGQCPGARDLATTMLRVFAPQVPLYGLGIVLAGVLQAHRRFLAAALAPLLSSLVVVGAYALYGALAGPTRDLAALPSGAVAALAGGTTLGVVVLSLPLLVPVSRLGVRLRPTLRLPDGAGRRLGALAGAGLLALVAQQYAVLATIVVTRRAGTGVLNVSTYVQTLYLLPYAVLAVPVAVSAFPALATMQGAAGEPAAGERAAGQPPGGDDAPGRRGHRHGAAAAPSDEATRVLARTARAVLVLGFVGAGVLAAAAQPLGAFFGALDAGRSQGAGRDVLAQLPAALLALLPGLPAFGLAALLTRALYVRGRPFLAGSAVAAGWLIAGSVPLVLVRPGSTPGWALVVLGLSASVGMVVAALDLVAAVVRAWGPDALRGGVRASLAGLAGALVAALAGGLLARGWVVAGLGPSLVQGLVLGVLGLVLVLLVAALVDRDTARTVLARARRRRAPEPADLP</sequence>
<feature type="transmembrane region" description="Helical" evidence="9">
    <location>
        <begin position="306"/>
        <end position="325"/>
    </location>
</feature>
<keyword evidence="2" id="KW-1003">Cell membrane</keyword>
<feature type="transmembrane region" description="Helical" evidence="9">
    <location>
        <begin position="262"/>
        <end position="286"/>
    </location>
</feature>
<evidence type="ECO:0000256" key="1">
    <source>
        <dbReference type="ARBA" id="ARBA00004651"/>
    </source>
</evidence>
<dbReference type="AlphaFoldDB" id="A0A542E6Q6"/>
<dbReference type="EMBL" id="VFMN01000001">
    <property type="protein sequence ID" value="TQJ10969.1"/>
    <property type="molecule type" value="Genomic_DNA"/>
</dbReference>
<accession>A0A542E6Q6</accession>
<evidence type="ECO:0000256" key="9">
    <source>
        <dbReference type="SAM" id="Phobius"/>
    </source>
</evidence>
<proteinExistence type="predicted"/>
<feature type="transmembrane region" description="Helical" evidence="9">
    <location>
        <begin position="153"/>
        <end position="173"/>
    </location>
</feature>
<evidence type="ECO:0000256" key="8">
    <source>
        <dbReference type="SAM" id="MobiDB-lite"/>
    </source>
</evidence>
<feature type="transmembrane region" description="Helical" evidence="9">
    <location>
        <begin position="74"/>
        <end position="97"/>
    </location>
</feature>
<dbReference type="PRINTS" id="PR01806">
    <property type="entry name" value="VIRFACTRMVIN"/>
</dbReference>
<dbReference type="RefSeq" id="WP_170185773.1">
    <property type="nucleotide sequence ID" value="NZ_BAAAPR010000019.1"/>
</dbReference>
<feature type="compositionally biased region" description="Low complexity" evidence="8">
    <location>
        <begin position="334"/>
        <end position="348"/>
    </location>
</feature>
<keyword evidence="5" id="KW-0573">Peptidoglycan synthesis</keyword>
<name>A0A542E6Q6_9MICO</name>
<dbReference type="PANTHER" id="PTHR47019">
    <property type="entry name" value="LIPID II FLIPPASE MURJ"/>
    <property type="match status" value="1"/>
</dbReference>
<dbReference type="GO" id="GO:0034204">
    <property type="term" value="P:lipid translocation"/>
    <property type="evidence" value="ECO:0007669"/>
    <property type="project" value="TreeGrafter"/>
</dbReference>
<feature type="transmembrane region" description="Helical" evidence="9">
    <location>
        <begin position="379"/>
        <end position="404"/>
    </location>
</feature>
<dbReference type="GO" id="GO:0008360">
    <property type="term" value="P:regulation of cell shape"/>
    <property type="evidence" value="ECO:0007669"/>
    <property type="project" value="UniProtKB-KW"/>
</dbReference>
<reference evidence="10 11" key="1">
    <citation type="submission" date="2019-06" db="EMBL/GenBank/DDBJ databases">
        <title>Sequencing the genomes of 1000 actinobacteria strains.</title>
        <authorList>
            <person name="Klenk H.-P."/>
        </authorList>
    </citation>
    <scope>NUCLEOTIDE SEQUENCE [LARGE SCALE GENOMIC DNA]</scope>
    <source>
        <strain evidence="10 11">DSM 18607</strain>
    </source>
</reference>
<keyword evidence="6 9" id="KW-1133">Transmembrane helix</keyword>
<keyword evidence="11" id="KW-1185">Reference proteome</keyword>
<gene>
    <name evidence="10" type="ORF">FB458_4113</name>
</gene>
<evidence type="ECO:0000256" key="5">
    <source>
        <dbReference type="ARBA" id="ARBA00022984"/>
    </source>
</evidence>
<dbReference type="GO" id="GO:0005886">
    <property type="term" value="C:plasma membrane"/>
    <property type="evidence" value="ECO:0007669"/>
    <property type="project" value="UniProtKB-SubCell"/>
</dbReference>
<dbReference type="PANTHER" id="PTHR47019:SF1">
    <property type="entry name" value="LIPID II FLIPPASE MURJ"/>
    <property type="match status" value="1"/>
</dbReference>
<protein>
    <submittedName>
        <fullName evidence="10">Putative peptidoglycan lipid II flippase</fullName>
    </submittedName>
</protein>
<dbReference type="GO" id="GO:0015648">
    <property type="term" value="F:lipid-linked peptidoglycan transporter activity"/>
    <property type="evidence" value="ECO:0007669"/>
    <property type="project" value="TreeGrafter"/>
</dbReference>
<feature type="transmembrane region" description="Helical" evidence="9">
    <location>
        <begin position="109"/>
        <end position="133"/>
    </location>
</feature>
<dbReference type="GO" id="GO:0009252">
    <property type="term" value="P:peptidoglycan biosynthetic process"/>
    <property type="evidence" value="ECO:0007669"/>
    <property type="project" value="UniProtKB-KW"/>
</dbReference>
<comment type="caution">
    <text evidence="10">The sequence shown here is derived from an EMBL/GenBank/DDBJ whole genome shotgun (WGS) entry which is preliminary data.</text>
</comment>